<evidence type="ECO:0000256" key="3">
    <source>
        <dbReference type="ARBA" id="ARBA00023163"/>
    </source>
</evidence>
<gene>
    <name evidence="5" type="ORF">C7C46_04640</name>
</gene>
<comment type="caution">
    <text evidence="5">The sequence shown here is derived from an EMBL/GenBank/DDBJ whole genome shotgun (WGS) entry which is preliminary data.</text>
</comment>
<organism evidence="5 6">
    <name type="scientific">Streptomyces tateyamensis</name>
    <dbReference type="NCBI Taxonomy" id="565073"/>
    <lineage>
        <taxon>Bacteria</taxon>
        <taxon>Bacillati</taxon>
        <taxon>Actinomycetota</taxon>
        <taxon>Actinomycetes</taxon>
        <taxon>Kitasatosporales</taxon>
        <taxon>Streptomycetaceae</taxon>
        <taxon>Streptomyces</taxon>
    </lineage>
</organism>
<evidence type="ECO:0000256" key="1">
    <source>
        <dbReference type="ARBA" id="ARBA00023015"/>
    </source>
</evidence>
<dbReference type="AlphaFoldDB" id="A0A2V4NUP8"/>
<accession>A0A2V4NUP8</accession>
<name>A0A2V4NUP8_9ACTN</name>
<dbReference type="Proteomes" id="UP000248039">
    <property type="component" value="Unassembled WGS sequence"/>
</dbReference>
<dbReference type="PANTHER" id="PTHR44688:SF16">
    <property type="entry name" value="DNA-BINDING TRANSCRIPTIONAL ACTIVATOR DEVR_DOSR"/>
    <property type="match status" value="1"/>
</dbReference>
<dbReference type="SMART" id="SM00421">
    <property type="entry name" value="HTH_LUXR"/>
    <property type="match status" value="1"/>
</dbReference>
<protein>
    <submittedName>
        <fullName evidence="5">Helix-turn-helix transcriptional regulator</fullName>
    </submittedName>
</protein>
<proteinExistence type="predicted"/>
<keyword evidence="1" id="KW-0805">Transcription regulation</keyword>
<keyword evidence="2" id="KW-0238">DNA-binding</keyword>
<dbReference type="PANTHER" id="PTHR44688">
    <property type="entry name" value="DNA-BINDING TRANSCRIPTIONAL ACTIVATOR DEVR_DOSR"/>
    <property type="match status" value="1"/>
</dbReference>
<evidence type="ECO:0000313" key="6">
    <source>
        <dbReference type="Proteomes" id="UP000248039"/>
    </source>
</evidence>
<dbReference type="PRINTS" id="PR00038">
    <property type="entry name" value="HTHLUXR"/>
</dbReference>
<dbReference type="RefSeq" id="WP_110665987.1">
    <property type="nucleotide sequence ID" value="NZ_PYBW01000014.1"/>
</dbReference>
<dbReference type="InterPro" id="IPR016032">
    <property type="entry name" value="Sig_transdc_resp-reg_C-effctor"/>
</dbReference>
<dbReference type="GO" id="GO:0003677">
    <property type="term" value="F:DNA binding"/>
    <property type="evidence" value="ECO:0007669"/>
    <property type="project" value="UniProtKB-KW"/>
</dbReference>
<dbReference type="Pfam" id="PF00196">
    <property type="entry name" value="GerE"/>
    <property type="match status" value="1"/>
</dbReference>
<keyword evidence="6" id="KW-1185">Reference proteome</keyword>
<evidence type="ECO:0000256" key="2">
    <source>
        <dbReference type="ARBA" id="ARBA00023125"/>
    </source>
</evidence>
<sequence length="213" mass="22539">MDNPLSVSVLALDPVLDAGAKSSLYGSPEITMVLPHEPAKVAVVVADRVDGQVLELVRTTRSAAYGPEVVLVATELAPDEARRAIALGARGLLRRREASADRLVRTVTTAADGDCTLPTDLLGLLLADPLGLPGEPSGRFGPAAPRAWAGPGLTAREAAVLRLVAEGRETSEIAEELCYSVRTVTAVVRDITQRYRLRNRAHAVAYAMRGGLL</sequence>
<dbReference type="InterPro" id="IPR000792">
    <property type="entry name" value="Tscrpt_reg_LuxR_C"/>
</dbReference>
<evidence type="ECO:0000313" key="5">
    <source>
        <dbReference type="EMBL" id="PYC87472.1"/>
    </source>
</evidence>
<feature type="domain" description="HTH luxR-type" evidence="4">
    <location>
        <begin position="146"/>
        <end position="211"/>
    </location>
</feature>
<dbReference type="SUPFAM" id="SSF46894">
    <property type="entry name" value="C-terminal effector domain of the bipartite response regulators"/>
    <property type="match status" value="1"/>
</dbReference>
<evidence type="ECO:0000259" key="4">
    <source>
        <dbReference type="PROSITE" id="PS50043"/>
    </source>
</evidence>
<dbReference type="GO" id="GO:0006355">
    <property type="term" value="P:regulation of DNA-templated transcription"/>
    <property type="evidence" value="ECO:0007669"/>
    <property type="project" value="InterPro"/>
</dbReference>
<reference evidence="5 6" key="1">
    <citation type="submission" date="2018-03" db="EMBL/GenBank/DDBJ databases">
        <title>Bioinformatic expansion and discovery of thiopeptide antibiotics.</title>
        <authorList>
            <person name="Schwalen C.J."/>
            <person name="Hudson G.A."/>
            <person name="Mitchell D.A."/>
        </authorList>
    </citation>
    <scope>NUCLEOTIDE SEQUENCE [LARGE SCALE GENOMIC DNA]</scope>
    <source>
        <strain evidence="5 6">ATCC 21389</strain>
    </source>
</reference>
<dbReference type="EMBL" id="PYBW01000014">
    <property type="protein sequence ID" value="PYC87472.1"/>
    <property type="molecule type" value="Genomic_DNA"/>
</dbReference>
<dbReference type="OrthoDB" id="4309410at2"/>
<dbReference type="Gene3D" id="3.40.50.2300">
    <property type="match status" value="1"/>
</dbReference>
<dbReference type="PROSITE" id="PS50043">
    <property type="entry name" value="HTH_LUXR_2"/>
    <property type="match status" value="1"/>
</dbReference>
<keyword evidence="3" id="KW-0804">Transcription</keyword>
<dbReference type="CDD" id="cd06170">
    <property type="entry name" value="LuxR_C_like"/>
    <property type="match status" value="1"/>
</dbReference>